<feature type="transmembrane region" description="Helical" evidence="1">
    <location>
        <begin position="170"/>
        <end position="189"/>
    </location>
</feature>
<reference evidence="3 4" key="1">
    <citation type="submission" date="2023-01" db="EMBL/GenBank/DDBJ databases">
        <title>Psychroserpens ponticola sp. nov., isolated from seawater.</title>
        <authorList>
            <person name="Kristyanto S."/>
            <person name="Jung J."/>
            <person name="Kim J.M."/>
            <person name="Jeon C.O."/>
        </authorList>
    </citation>
    <scope>NUCLEOTIDE SEQUENCE [LARGE SCALE GENOMIC DNA]</scope>
    <source>
        <strain evidence="3 4">MSW6</strain>
    </source>
</reference>
<feature type="transmembrane region" description="Helical" evidence="1">
    <location>
        <begin position="44"/>
        <end position="67"/>
    </location>
</feature>
<keyword evidence="1" id="KW-1133">Transmembrane helix</keyword>
<evidence type="ECO:0000313" key="4">
    <source>
        <dbReference type="Proteomes" id="UP001202717"/>
    </source>
</evidence>
<feature type="transmembrane region" description="Helical" evidence="1">
    <location>
        <begin position="239"/>
        <end position="259"/>
    </location>
</feature>
<keyword evidence="1" id="KW-0812">Transmembrane</keyword>
<feature type="transmembrane region" description="Helical" evidence="1">
    <location>
        <begin position="209"/>
        <end position="227"/>
    </location>
</feature>
<feature type="transmembrane region" description="Helical" evidence="1">
    <location>
        <begin position="271"/>
        <end position="290"/>
    </location>
</feature>
<keyword evidence="3" id="KW-0012">Acyltransferase</keyword>
<feature type="domain" description="Acyltransferase 3" evidence="2">
    <location>
        <begin position="11"/>
        <end position="358"/>
    </location>
</feature>
<organism evidence="3 4">
    <name type="scientific">Psychroserpens ponticola</name>
    <dbReference type="NCBI Taxonomy" id="2932268"/>
    <lineage>
        <taxon>Bacteria</taxon>
        <taxon>Pseudomonadati</taxon>
        <taxon>Bacteroidota</taxon>
        <taxon>Flavobacteriia</taxon>
        <taxon>Flavobacteriales</taxon>
        <taxon>Flavobacteriaceae</taxon>
        <taxon>Psychroserpens</taxon>
    </lineage>
</organism>
<dbReference type="Proteomes" id="UP001202717">
    <property type="component" value="Chromosome"/>
</dbReference>
<dbReference type="GO" id="GO:0016746">
    <property type="term" value="F:acyltransferase activity"/>
    <property type="evidence" value="ECO:0007669"/>
    <property type="project" value="UniProtKB-KW"/>
</dbReference>
<dbReference type="EMBL" id="CP116221">
    <property type="protein sequence ID" value="WCO02770.1"/>
    <property type="molecule type" value="Genomic_DNA"/>
</dbReference>
<protein>
    <submittedName>
        <fullName evidence="3">Acyltransferase</fullName>
    </submittedName>
</protein>
<dbReference type="PANTHER" id="PTHR23028">
    <property type="entry name" value="ACETYLTRANSFERASE"/>
    <property type="match status" value="1"/>
</dbReference>
<proteinExistence type="predicted"/>
<evidence type="ECO:0000256" key="1">
    <source>
        <dbReference type="SAM" id="Phobius"/>
    </source>
</evidence>
<feature type="transmembrane region" description="Helical" evidence="1">
    <location>
        <begin position="88"/>
        <end position="109"/>
    </location>
</feature>
<feature type="transmembrane region" description="Helical" evidence="1">
    <location>
        <begin position="302"/>
        <end position="320"/>
    </location>
</feature>
<feature type="transmembrane region" description="Helical" evidence="1">
    <location>
        <begin position="139"/>
        <end position="158"/>
    </location>
</feature>
<keyword evidence="1" id="KW-0472">Membrane</keyword>
<dbReference type="PANTHER" id="PTHR23028:SF53">
    <property type="entry name" value="ACYL_TRANSF_3 DOMAIN-CONTAINING PROTEIN"/>
    <property type="match status" value="1"/>
</dbReference>
<dbReference type="InterPro" id="IPR050879">
    <property type="entry name" value="Acyltransferase_3"/>
</dbReference>
<feature type="transmembrane region" description="Helical" evidence="1">
    <location>
        <begin position="340"/>
        <end position="360"/>
    </location>
</feature>
<sequence>MRIDYEKRIFGLDLMRAMAIIMVMCSHTLWIVPEMRGITRKLFSVWGILGVDVFFVLSGFLIGKILYKMYVSKDFTFKDMSYFWVRRWFRTLPNYYLTLIINILVFIYIGNQLPDQLWKYALFLHNFTTELPWFYPESWSLSVEEFAYILGPLLLYLVLFFRKKTARPRLFLEVTLFILVLFIISKLMYNHEETVRHMRHWTLNVKSIVIYRIDAIYYGVLAAYISIVKPKFWYRIRYIACAFGIVVLISMNFLIPLKGWFITEYPQFWNVWYFIIKSIAIACTLPLLSVVKSAPKSIRIPITYISILSYAIYVFHYSIIMQLMKYLIPSEPMEGLDLVIYLLVYVLITFVVAYLVYRIYEKPMTDLRDSSRIKKYFK</sequence>
<evidence type="ECO:0000259" key="2">
    <source>
        <dbReference type="Pfam" id="PF01757"/>
    </source>
</evidence>
<dbReference type="Pfam" id="PF01757">
    <property type="entry name" value="Acyl_transf_3"/>
    <property type="match status" value="1"/>
</dbReference>
<keyword evidence="4" id="KW-1185">Reference proteome</keyword>
<feature type="transmembrane region" description="Helical" evidence="1">
    <location>
        <begin position="12"/>
        <end position="32"/>
    </location>
</feature>
<name>A0ABY7S044_9FLAO</name>
<dbReference type="InterPro" id="IPR002656">
    <property type="entry name" value="Acyl_transf_3_dom"/>
</dbReference>
<keyword evidence="3" id="KW-0808">Transferase</keyword>
<evidence type="ECO:0000313" key="3">
    <source>
        <dbReference type="EMBL" id="WCO02770.1"/>
    </source>
</evidence>
<accession>A0ABY7S044</accession>
<dbReference type="RefSeq" id="WP_249997185.1">
    <property type="nucleotide sequence ID" value="NZ_CP116221.1"/>
</dbReference>
<gene>
    <name evidence="3" type="ORF">MUN68_004560</name>
</gene>